<dbReference type="GeneID" id="64637019"/>
<sequence>MSRYAFAEQGEIEDGVVQSRLKEAATVTRKGTEGLVTLNVQGPAVHTAHAVTSIMTTRETEERMIVMTETNTTSLPKVVGESEVAAFVDVI</sequence>
<reference evidence="1" key="1">
    <citation type="journal article" date="2020" name="New Phytol.">
        <title>Comparative genomics reveals dynamic genome evolution in host specialist ectomycorrhizal fungi.</title>
        <authorList>
            <person name="Lofgren L.A."/>
            <person name="Nguyen N.H."/>
            <person name="Vilgalys R."/>
            <person name="Ruytinx J."/>
            <person name="Liao H.L."/>
            <person name="Branco S."/>
            <person name="Kuo A."/>
            <person name="LaButti K."/>
            <person name="Lipzen A."/>
            <person name="Andreopoulos W."/>
            <person name="Pangilinan J."/>
            <person name="Riley R."/>
            <person name="Hundley H."/>
            <person name="Na H."/>
            <person name="Barry K."/>
            <person name="Grigoriev I.V."/>
            <person name="Stajich J.E."/>
            <person name="Kennedy P.G."/>
        </authorList>
    </citation>
    <scope>NUCLEOTIDE SEQUENCE</scope>
    <source>
        <strain evidence="1">MN1</strain>
    </source>
</reference>
<dbReference type="Proteomes" id="UP000807769">
    <property type="component" value="Unassembled WGS sequence"/>
</dbReference>
<proteinExistence type="predicted"/>
<comment type="caution">
    <text evidence="1">The sequence shown here is derived from an EMBL/GenBank/DDBJ whole genome shotgun (WGS) entry which is preliminary data.</text>
</comment>
<evidence type="ECO:0000313" key="1">
    <source>
        <dbReference type="EMBL" id="KAG1814259.1"/>
    </source>
</evidence>
<accession>A0A9P7E9A8</accession>
<dbReference type="OrthoDB" id="2692436at2759"/>
<dbReference type="AlphaFoldDB" id="A0A9P7E9A8"/>
<gene>
    <name evidence="1" type="ORF">BJ212DRAFT_360083</name>
</gene>
<dbReference type="EMBL" id="JABBWG010000021">
    <property type="protein sequence ID" value="KAG1814259.1"/>
    <property type="molecule type" value="Genomic_DNA"/>
</dbReference>
<keyword evidence="2" id="KW-1185">Reference proteome</keyword>
<evidence type="ECO:0000313" key="2">
    <source>
        <dbReference type="Proteomes" id="UP000807769"/>
    </source>
</evidence>
<protein>
    <submittedName>
        <fullName evidence="1">Uncharacterized protein</fullName>
    </submittedName>
</protein>
<organism evidence="1 2">
    <name type="scientific">Suillus subaureus</name>
    <dbReference type="NCBI Taxonomy" id="48587"/>
    <lineage>
        <taxon>Eukaryota</taxon>
        <taxon>Fungi</taxon>
        <taxon>Dikarya</taxon>
        <taxon>Basidiomycota</taxon>
        <taxon>Agaricomycotina</taxon>
        <taxon>Agaricomycetes</taxon>
        <taxon>Agaricomycetidae</taxon>
        <taxon>Boletales</taxon>
        <taxon>Suillineae</taxon>
        <taxon>Suillaceae</taxon>
        <taxon>Suillus</taxon>
    </lineage>
</organism>
<name>A0A9P7E9A8_9AGAM</name>
<dbReference type="RefSeq" id="XP_041191720.1">
    <property type="nucleotide sequence ID" value="XM_041343003.1"/>
</dbReference>